<dbReference type="RefSeq" id="WP_016865520.1">
    <property type="nucleotide sequence ID" value="NZ_CAWNVR010000641.1"/>
</dbReference>
<keyword evidence="3" id="KW-1185">Reference proteome</keyword>
<feature type="region of interest" description="Disordered" evidence="1">
    <location>
        <begin position="84"/>
        <end position="149"/>
    </location>
</feature>
<organism evidence="2 3">
    <name type="scientific">Fischerella muscicola CCMEE 5323</name>
    <dbReference type="NCBI Taxonomy" id="2019572"/>
    <lineage>
        <taxon>Bacteria</taxon>
        <taxon>Bacillati</taxon>
        <taxon>Cyanobacteriota</taxon>
        <taxon>Cyanophyceae</taxon>
        <taxon>Nostocales</taxon>
        <taxon>Hapalosiphonaceae</taxon>
        <taxon>Fischerella</taxon>
    </lineage>
</organism>
<dbReference type="EMBL" id="NRQW01000517">
    <property type="protein sequence ID" value="PLZ85546.1"/>
    <property type="molecule type" value="Genomic_DNA"/>
</dbReference>
<evidence type="ECO:0000256" key="1">
    <source>
        <dbReference type="SAM" id="MobiDB-lite"/>
    </source>
</evidence>
<gene>
    <name evidence="2" type="ORF">CEN44_22180</name>
</gene>
<evidence type="ECO:0000313" key="3">
    <source>
        <dbReference type="Proteomes" id="UP000235036"/>
    </source>
</evidence>
<sequence length="149" mass="16360">MKLNYLTKRLSTVGRWIATILFCVSAIAFVWQGAFFSNTAAMADPAVNLIASSNLDNQVKGKTNEDAGRAKNFIRDTADKVEQTAKTNAKRVEQATDDNGSFVERKAKRDAARIEKRAEEDAARTQKAVDNTKNAVESAVDSIKDAFSK</sequence>
<comment type="caution">
    <text evidence="2">The sequence shown here is derived from an EMBL/GenBank/DDBJ whole genome shotgun (WGS) entry which is preliminary data.</text>
</comment>
<evidence type="ECO:0000313" key="2">
    <source>
        <dbReference type="EMBL" id="PLZ85546.1"/>
    </source>
</evidence>
<proteinExistence type="predicted"/>
<name>A0A2N6JXY6_FISMU</name>
<protein>
    <submittedName>
        <fullName evidence="2">Uncharacterized protein</fullName>
    </submittedName>
</protein>
<feature type="compositionally biased region" description="Basic and acidic residues" evidence="1">
    <location>
        <begin position="103"/>
        <end position="124"/>
    </location>
</feature>
<dbReference type="AlphaFoldDB" id="A0A2N6JXY6"/>
<reference evidence="2 3" key="1">
    <citation type="submission" date="2017-08" db="EMBL/GenBank/DDBJ databases">
        <title>Genomes of Fischerella (Mastigocladus) sp. strains.</title>
        <authorList>
            <person name="Miller S.R."/>
        </authorList>
    </citation>
    <scope>NUCLEOTIDE SEQUENCE [LARGE SCALE GENOMIC DNA]</scope>
    <source>
        <strain evidence="2 3">CCMEE 5323</strain>
    </source>
</reference>
<dbReference type="Proteomes" id="UP000235036">
    <property type="component" value="Unassembled WGS sequence"/>
</dbReference>
<accession>A0A2N6JXY6</accession>